<dbReference type="InterPro" id="IPR036250">
    <property type="entry name" value="AcylCo_DH-like_C"/>
</dbReference>
<comment type="catalytic activity">
    <reaction evidence="24">
        <text>hexanoyl-CoA + oxidized [electron-transfer flavoprotein] + H(+) = (2E)-hexenoyl-CoA + reduced [electron-transfer flavoprotein]</text>
        <dbReference type="Rhea" id="RHEA:43464"/>
        <dbReference type="Rhea" id="RHEA-COMP:10685"/>
        <dbReference type="Rhea" id="RHEA-COMP:10686"/>
        <dbReference type="ChEBI" id="CHEBI:15378"/>
        <dbReference type="ChEBI" id="CHEBI:57692"/>
        <dbReference type="ChEBI" id="CHEBI:58307"/>
        <dbReference type="ChEBI" id="CHEBI:62077"/>
        <dbReference type="ChEBI" id="CHEBI:62620"/>
    </reaction>
    <physiologicalReaction direction="left-to-right" evidence="24">
        <dbReference type="Rhea" id="RHEA:43465"/>
    </physiologicalReaction>
</comment>
<evidence type="ECO:0000256" key="24">
    <source>
        <dbReference type="ARBA" id="ARBA00049192"/>
    </source>
</evidence>
<dbReference type="EMBL" id="KT984590">
    <property type="protein sequence ID" value="ANM86810.1"/>
    <property type="molecule type" value="mRNA"/>
</dbReference>
<evidence type="ECO:0000259" key="29">
    <source>
        <dbReference type="Pfam" id="PF02770"/>
    </source>
</evidence>
<evidence type="ECO:0000256" key="13">
    <source>
        <dbReference type="ARBA" id="ARBA00023098"/>
    </source>
</evidence>
<dbReference type="Gene3D" id="1.10.540.10">
    <property type="entry name" value="Acyl-CoA dehydrogenase/oxidase, N-terminal domain"/>
    <property type="match status" value="1"/>
</dbReference>
<dbReference type="InterPro" id="IPR009075">
    <property type="entry name" value="AcylCo_DH/oxidase_C"/>
</dbReference>
<dbReference type="InterPro" id="IPR006091">
    <property type="entry name" value="Acyl-CoA_Oxase/DH_mid-dom"/>
</dbReference>
<dbReference type="InterPro" id="IPR046373">
    <property type="entry name" value="Acyl-CoA_Oxase/DH_mid-dom_sf"/>
</dbReference>
<dbReference type="Pfam" id="PF02770">
    <property type="entry name" value="Acyl-CoA_dh_M"/>
    <property type="match status" value="1"/>
</dbReference>
<dbReference type="GO" id="GO:0005759">
    <property type="term" value="C:mitochondrial matrix"/>
    <property type="evidence" value="ECO:0007669"/>
    <property type="project" value="UniProtKB-SubCell"/>
</dbReference>
<accession>A0A192ZJ21</accession>
<protein>
    <recommendedName>
        <fullName evidence="17">Short/branched chain specific acyl-CoA dehydrogenase, mitochondrial</fullName>
        <ecNumber evidence="16">1.3.8.5</ecNumber>
    </recommendedName>
    <alternativeName>
        <fullName evidence="19">2-methyl branched chain acyl-CoA dehydrogenase</fullName>
    </alternativeName>
    <alternativeName>
        <fullName evidence="18">2-methylbutyryl-coenzyme A dehydrogenase</fullName>
    </alternativeName>
</protein>
<keyword evidence="9" id="KW-0276">Fatty acid metabolism</keyword>
<evidence type="ECO:0000256" key="25">
    <source>
        <dbReference type="ARBA" id="ARBA00049552"/>
    </source>
</evidence>
<evidence type="ECO:0000256" key="2">
    <source>
        <dbReference type="ARBA" id="ARBA00004305"/>
    </source>
</evidence>
<dbReference type="GO" id="GO:0006631">
    <property type="term" value="P:fatty acid metabolic process"/>
    <property type="evidence" value="ECO:0007669"/>
    <property type="project" value="UniProtKB-KW"/>
</dbReference>
<comment type="catalytic activity">
    <reaction evidence="21">
        <text>valproyl-CoA + oxidized [electron-transfer flavoprotein] + H(+) = (2E)-2-propylpent-2-enoyl-CoA + reduced [electron-transfer flavoprotein]</text>
        <dbReference type="Rhea" id="RHEA:65344"/>
        <dbReference type="Rhea" id="RHEA-COMP:10685"/>
        <dbReference type="Rhea" id="RHEA-COMP:10686"/>
        <dbReference type="ChEBI" id="CHEBI:15378"/>
        <dbReference type="ChEBI" id="CHEBI:57692"/>
        <dbReference type="ChEBI" id="CHEBI:58307"/>
        <dbReference type="ChEBI" id="CHEBI:156457"/>
        <dbReference type="ChEBI" id="CHEBI:156458"/>
    </reaction>
    <physiologicalReaction direction="left-to-right" evidence="21">
        <dbReference type="Rhea" id="RHEA:65345"/>
    </physiologicalReaction>
</comment>
<evidence type="ECO:0000256" key="12">
    <source>
        <dbReference type="ARBA" id="ARBA00023002"/>
    </source>
</evidence>
<evidence type="ECO:0000256" key="11">
    <source>
        <dbReference type="ARBA" id="ARBA00022990"/>
    </source>
</evidence>
<dbReference type="InterPro" id="IPR037069">
    <property type="entry name" value="AcylCoA_DH/ox_N_sf"/>
</dbReference>
<dbReference type="Pfam" id="PF02771">
    <property type="entry name" value="Acyl-CoA_dh_N"/>
    <property type="match status" value="1"/>
</dbReference>
<organism evidence="31">
    <name type="scientific">Stygiella incarcerata</name>
    <dbReference type="NCBI Taxonomy" id="1712417"/>
    <lineage>
        <taxon>Eukaryota</taxon>
        <taxon>Discoba</taxon>
        <taxon>Jakobida</taxon>
        <taxon>Andalucina</taxon>
        <taxon>Stygiellidae</taxon>
        <taxon>Stygiella</taxon>
    </lineage>
</organism>
<evidence type="ECO:0000259" key="28">
    <source>
        <dbReference type="Pfam" id="PF00441"/>
    </source>
</evidence>
<evidence type="ECO:0000256" key="17">
    <source>
        <dbReference type="ARBA" id="ARBA00039850"/>
    </source>
</evidence>
<evidence type="ECO:0000256" key="1">
    <source>
        <dbReference type="ARBA" id="ARBA00001974"/>
    </source>
</evidence>
<comment type="cofactor">
    <cofactor evidence="1 27">
        <name>FAD</name>
        <dbReference type="ChEBI" id="CHEBI:57692"/>
    </cofactor>
</comment>
<evidence type="ECO:0000256" key="5">
    <source>
        <dbReference type="ARBA" id="ARBA00011881"/>
    </source>
</evidence>
<dbReference type="SUPFAM" id="SSF47203">
    <property type="entry name" value="Acyl-CoA dehydrogenase C-terminal domain-like"/>
    <property type="match status" value="1"/>
</dbReference>
<comment type="catalytic activity">
    <reaction evidence="22">
        <text>(2R)-2-methylbutanoyl-CoA + oxidized [electron-transfer flavoprotein] + H(+) = ethylacryloyl-CoA + reduced [electron-transfer flavoprotein]</text>
        <dbReference type="Rhea" id="RHEA:65296"/>
        <dbReference type="Rhea" id="RHEA-COMP:10685"/>
        <dbReference type="Rhea" id="RHEA-COMP:10686"/>
        <dbReference type="ChEBI" id="CHEBI:15378"/>
        <dbReference type="ChEBI" id="CHEBI:57692"/>
        <dbReference type="ChEBI" id="CHEBI:58307"/>
        <dbReference type="ChEBI" id="CHEBI:156439"/>
        <dbReference type="ChEBI" id="CHEBI:156440"/>
    </reaction>
    <physiologicalReaction direction="left-to-right" evidence="22">
        <dbReference type="Rhea" id="RHEA:65297"/>
    </physiologicalReaction>
</comment>
<dbReference type="InterPro" id="IPR006089">
    <property type="entry name" value="Acyl-CoA_DH_CS"/>
</dbReference>
<proteinExistence type="evidence at transcript level"/>
<dbReference type="PIRSF" id="PIRSF016578">
    <property type="entry name" value="HsaA"/>
    <property type="match status" value="1"/>
</dbReference>
<comment type="subunit">
    <text evidence="5">Homotetramer.</text>
</comment>
<evidence type="ECO:0000256" key="10">
    <source>
        <dbReference type="ARBA" id="ARBA00022946"/>
    </source>
</evidence>
<name>A0A192ZJ21_9EUKA</name>
<evidence type="ECO:0000256" key="27">
    <source>
        <dbReference type="RuleBase" id="RU362125"/>
    </source>
</evidence>
<dbReference type="AlphaFoldDB" id="A0A192ZJ21"/>
<comment type="catalytic activity">
    <reaction evidence="26">
        <text>2-methylpropanoyl-CoA + oxidized [electron-transfer flavoprotein] + H(+) = 2-methylpropenoyl-CoA + reduced [electron-transfer flavoprotein]</text>
        <dbReference type="Rhea" id="RHEA:44180"/>
        <dbReference type="Rhea" id="RHEA-COMP:10685"/>
        <dbReference type="Rhea" id="RHEA-COMP:10686"/>
        <dbReference type="ChEBI" id="CHEBI:15378"/>
        <dbReference type="ChEBI" id="CHEBI:57338"/>
        <dbReference type="ChEBI" id="CHEBI:57692"/>
        <dbReference type="ChEBI" id="CHEBI:58307"/>
        <dbReference type="ChEBI" id="CHEBI:62500"/>
    </reaction>
    <physiologicalReaction direction="left-to-right" evidence="26">
        <dbReference type="Rhea" id="RHEA:44181"/>
    </physiologicalReaction>
</comment>
<evidence type="ECO:0000256" key="8">
    <source>
        <dbReference type="ARBA" id="ARBA00022827"/>
    </source>
</evidence>
<comment type="catalytic activity">
    <reaction evidence="25">
        <text>(2S)-2-methylbutanoyl-CoA + oxidized [electron-transfer flavoprotein] + H(+) = (2E)-2-methylbut-2-enoyl-CoA + reduced [electron-transfer flavoprotein]</text>
        <dbReference type="Rhea" id="RHEA:48256"/>
        <dbReference type="Rhea" id="RHEA-COMP:10685"/>
        <dbReference type="Rhea" id="RHEA-COMP:10686"/>
        <dbReference type="ChEBI" id="CHEBI:15378"/>
        <dbReference type="ChEBI" id="CHEBI:57337"/>
        <dbReference type="ChEBI" id="CHEBI:57692"/>
        <dbReference type="ChEBI" id="CHEBI:58307"/>
        <dbReference type="ChEBI" id="CHEBI:88166"/>
    </reaction>
    <physiologicalReaction direction="left-to-right" evidence="25">
        <dbReference type="Rhea" id="RHEA:48257"/>
    </physiologicalReaction>
</comment>
<comment type="pathway">
    <text evidence="15">Amino-acid degradation; L-isoleucine degradation.</text>
</comment>
<dbReference type="FunFam" id="1.10.540.10:FF:000012">
    <property type="entry name" value="Acyl-CoA dehydrogenase short/branched chain"/>
    <property type="match status" value="1"/>
</dbReference>
<keyword evidence="11" id="KW-0007">Acetylation</keyword>
<keyword evidence="13" id="KW-0443">Lipid metabolism</keyword>
<evidence type="ECO:0000256" key="22">
    <source>
        <dbReference type="ARBA" id="ARBA00048592"/>
    </source>
</evidence>
<evidence type="ECO:0000256" key="7">
    <source>
        <dbReference type="ARBA" id="ARBA00022630"/>
    </source>
</evidence>
<evidence type="ECO:0000256" key="14">
    <source>
        <dbReference type="ARBA" id="ARBA00023128"/>
    </source>
</evidence>
<dbReference type="Gene3D" id="2.40.110.10">
    <property type="entry name" value="Butyryl-CoA Dehydrogenase, subunit A, domain 2"/>
    <property type="match status" value="1"/>
</dbReference>
<evidence type="ECO:0000259" key="30">
    <source>
        <dbReference type="Pfam" id="PF02771"/>
    </source>
</evidence>
<evidence type="ECO:0000256" key="16">
    <source>
        <dbReference type="ARBA" id="ARBA00039036"/>
    </source>
</evidence>
<evidence type="ECO:0000256" key="23">
    <source>
        <dbReference type="ARBA" id="ARBA00049096"/>
    </source>
</evidence>
<feature type="domain" description="Acyl-CoA oxidase/dehydrogenase middle" evidence="29">
    <location>
        <begin position="143"/>
        <end position="238"/>
    </location>
</feature>
<evidence type="ECO:0000313" key="31">
    <source>
        <dbReference type="EMBL" id="ANM86810.1"/>
    </source>
</evidence>
<dbReference type="FunFam" id="1.20.140.10:FF:000002">
    <property type="entry name" value="Acyl-CoA dehydrogenase short/branched chain"/>
    <property type="match status" value="1"/>
</dbReference>
<comment type="similarity">
    <text evidence="4 27">Belongs to the acyl-CoA dehydrogenase family.</text>
</comment>
<dbReference type="FunFam" id="2.40.110.10:FF:000001">
    <property type="entry name" value="Acyl-CoA dehydrogenase, mitochondrial"/>
    <property type="match status" value="1"/>
</dbReference>
<evidence type="ECO:0000256" key="26">
    <source>
        <dbReference type="ARBA" id="ARBA00051903"/>
    </source>
</evidence>
<sequence>MLSRFFSLGSSIGTRFLSSAFPPLCKLTEEDEMLKEMVGRFSKDRVEPLRKIMDEKQELDAGILKDLFEQGLMGIEIPEEYGGANLSFVSSCVAIEELAKVDPSVAIMVDVQNTLVINSLMSYASKELLERPLPSLASDTVGCFCLSEASSGSDAFSLKATAEEKSDRWVLNGSKLWISSAKQGGLFVVFASVDRSKGHKGITAFLVPRDAPGFSIGRKEDKLGLRASATCEVLLDNCEIPKENLIGEIGKGYKIAISTLNEGRIGIAAQMCGLAQGAFDCVLPYLFERKQFGKFIGDFQAMQTQYAEVATEIHAARLLTYEAARMRENGLPFVQQAAMAKWFSSEVAVKAARKSIEWFGGVGFTKEFDAEKFYRDSIIGTIYEGTSIMNLVTIAKNVRELYASKQ</sequence>
<comment type="pathway">
    <text evidence="3">Lipid metabolism; mitochondrial fatty acid beta-oxidation.</text>
</comment>
<reference evidence="31" key="1">
    <citation type="journal article" date="2016" name="Mol. Biol. Evol.">
        <title>Novel hydrogenosomes in the microaerophilic jakobid Stygiella incarcerata.</title>
        <authorList>
            <person name="Leger M.M."/>
            <person name="Eme L."/>
            <person name="Hug L.A."/>
            <person name="Roger A.J."/>
        </authorList>
    </citation>
    <scope>NUCLEOTIDE SEQUENCE</scope>
</reference>
<keyword evidence="14" id="KW-0496">Mitochondrion</keyword>
<keyword evidence="10" id="KW-0809">Transit peptide</keyword>
<keyword evidence="7 27" id="KW-0285">Flavoprotein</keyword>
<evidence type="ECO:0000256" key="9">
    <source>
        <dbReference type="ARBA" id="ARBA00022832"/>
    </source>
</evidence>
<dbReference type="InterPro" id="IPR009100">
    <property type="entry name" value="AcylCoA_DH/oxidase_NM_dom_sf"/>
</dbReference>
<dbReference type="Gene3D" id="1.20.140.10">
    <property type="entry name" value="Butyryl-CoA Dehydrogenase, subunit A, domain 3"/>
    <property type="match status" value="1"/>
</dbReference>
<dbReference type="PROSITE" id="PS00073">
    <property type="entry name" value="ACYL_COA_DH_2"/>
    <property type="match status" value="1"/>
</dbReference>
<dbReference type="SUPFAM" id="SSF56645">
    <property type="entry name" value="Acyl-CoA dehydrogenase NM domain-like"/>
    <property type="match status" value="1"/>
</dbReference>
<evidence type="ECO:0000256" key="6">
    <source>
        <dbReference type="ARBA" id="ARBA00022553"/>
    </source>
</evidence>
<dbReference type="GO" id="GO:0003853">
    <property type="term" value="F:short-chain 2-methyl fatty acyl-CoA dehydrogenase activity"/>
    <property type="evidence" value="ECO:0007669"/>
    <property type="project" value="UniProtKB-EC"/>
</dbReference>
<evidence type="ECO:0000256" key="15">
    <source>
        <dbReference type="ARBA" id="ARBA00037895"/>
    </source>
</evidence>
<dbReference type="GO" id="GO:0050660">
    <property type="term" value="F:flavin adenine dinucleotide binding"/>
    <property type="evidence" value="ECO:0007669"/>
    <property type="project" value="InterPro"/>
</dbReference>
<keyword evidence="6" id="KW-0597">Phosphoprotein</keyword>
<dbReference type="PROSITE" id="PS00072">
    <property type="entry name" value="ACYL_COA_DH_1"/>
    <property type="match status" value="1"/>
</dbReference>
<dbReference type="EC" id="1.3.8.5" evidence="16"/>
<dbReference type="GO" id="GO:0046395">
    <property type="term" value="P:carboxylic acid catabolic process"/>
    <property type="evidence" value="ECO:0007669"/>
    <property type="project" value="UniProtKB-ARBA"/>
</dbReference>
<dbReference type="PANTHER" id="PTHR43884">
    <property type="entry name" value="ACYL-COA DEHYDROGENASE"/>
    <property type="match status" value="1"/>
</dbReference>
<evidence type="ECO:0000256" key="18">
    <source>
        <dbReference type="ARBA" id="ARBA00041537"/>
    </source>
</evidence>
<evidence type="ECO:0000256" key="20">
    <source>
        <dbReference type="ARBA" id="ARBA00048235"/>
    </source>
</evidence>
<feature type="domain" description="Acyl-CoA dehydrogenase/oxidase N-terminal" evidence="30">
    <location>
        <begin position="28"/>
        <end position="138"/>
    </location>
</feature>
<keyword evidence="12 27" id="KW-0560">Oxidoreductase</keyword>
<evidence type="ECO:0000256" key="4">
    <source>
        <dbReference type="ARBA" id="ARBA00009347"/>
    </source>
</evidence>
<feature type="domain" description="Acyl-CoA dehydrogenase/oxidase C-terminal" evidence="28">
    <location>
        <begin position="250"/>
        <end position="398"/>
    </location>
</feature>
<comment type="catalytic activity">
    <reaction evidence="20">
        <text>2-methylbutanoyl-CoA + oxidized [electron-transfer flavoprotein] + H(+) = (2E)-2-methylbut-2-enoyl-CoA + reduced [electron-transfer flavoprotein]</text>
        <dbReference type="Rhea" id="RHEA:43780"/>
        <dbReference type="Rhea" id="RHEA-COMP:10685"/>
        <dbReference type="Rhea" id="RHEA-COMP:10686"/>
        <dbReference type="ChEBI" id="CHEBI:15378"/>
        <dbReference type="ChEBI" id="CHEBI:57336"/>
        <dbReference type="ChEBI" id="CHEBI:57337"/>
        <dbReference type="ChEBI" id="CHEBI:57692"/>
        <dbReference type="ChEBI" id="CHEBI:58307"/>
        <dbReference type="EC" id="1.3.8.5"/>
    </reaction>
    <physiologicalReaction direction="left-to-right" evidence="20">
        <dbReference type="Rhea" id="RHEA:43781"/>
    </physiologicalReaction>
</comment>
<dbReference type="Pfam" id="PF00441">
    <property type="entry name" value="Acyl-CoA_dh_1"/>
    <property type="match status" value="1"/>
</dbReference>
<keyword evidence="8 27" id="KW-0274">FAD</keyword>
<gene>
    <name evidence="31" type="primary">ACAD</name>
</gene>
<comment type="catalytic activity">
    <reaction evidence="23">
        <text>butanoyl-CoA + oxidized [electron-transfer flavoprotein] + H(+) = (2E)-butenoyl-CoA + reduced [electron-transfer flavoprotein]</text>
        <dbReference type="Rhea" id="RHEA:24004"/>
        <dbReference type="Rhea" id="RHEA-COMP:10685"/>
        <dbReference type="Rhea" id="RHEA-COMP:10686"/>
        <dbReference type="ChEBI" id="CHEBI:15378"/>
        <dbReference type="ChEBI" id="CHEBI:57332"/>
        <dbReference type="ChEBI" id="CHEBI:57371"/>
        <dbReference type="ChEBI" id="CHEBI:57692"/>
        <dbReference type="ChEBI" id="CHEBI:58307"/>
    </reaction>
    <physiologicalReaction direction="left-to-right" evidence="23">
        <dbReference type="Rhea" id="RHEA:24005"/>
    </physiologicalReaction>
</comment>
<evidence type="ECO:0000256" key="21">
    <source>
        <dbReference type="ARBA" id="ARBA00048307"/>
    </source>
</evidence>
<evidence type="ECO:0000256" key="3">
    <source>
        <dbReference type="ARBA" id="ARBA00005198"/>
    </source>
</evidence>
<dbReference type="InterPro" id="IPR013786">
    <property type="entry name" value="AcylCoA_DH/ox_N"/>
</dbReference>
<evidence type="ECO:0000256" key="19">
    <source>
        <dbReference type="ARBA" id="ARBA00042821"/>
    </source>
</evidence>
<comment type="subcellular location">
    <subcellularLocation>
        <location evidence="2">Mitochondrion matrix</location>
    </subcellularLocation>
</comment>
<dbReference type="PANTHER" id="PTHR43884:SF1">
    <property type="entry name" value="SHORT_BRANCHED CHAIN SPECIFIC ACYL-COA DEHYDROGENASE, MITOCHONDRIAL"/>
    <property type="match status" value="1"/>
</dbReference>